<dbReference type="Gene3D" id="1.50.10.100">
    <property type="entry name" value="Chondroitin AC/alginate lyase"/>
    <property type="match status" value="1"/>
</dbReference>
<feature type="active site" evidence="4">
    <location>
        <position position="281"/>
    </location>
</feature>
<evidence type="ECO:0000256" key="3">
    <source>
        <dbReference type="ARBA" id="ARBA00023239"/>
    </source>
</evidence>
<comment type="caution">
    <text evidence="6">The sequence shown here is derived from an EMBL/GenBank/DDBJ whole genome shotgun (WGS) entry which is preliminary data.</text>
</comment>
<keyword evidence="2" id="KW-0732">Signal</keyword>
<dbReference type="SUPFAM" id="SSF48230">
    <property type="entry name" value="Chondroitin AC/alginate lyase"/>
    <property type="match status" value="1"/>
</dbReference>
<dbReference type="InterPro" id="IPR038970">
    <property type="entry name" value="Lyase_8"/>
</dbReference>
<dbReference type="PANTHER" id="PTHR38481">
    <property type="entry name" value="HYALURONATE LYASE"/>
    <property type="match status" value="1"/>
</dbReference>
<dbReference type="Gene3D" id="2.70.98.10">
    <property type="match status" value="2"/>
</dbReference>
<dbReference type="SUPFAM" id="SSF49863">
    <property type="entry name" value="Hyaluronate lyase-like, C-terminal domain"/>
    <property type="match status" value="1"/>
</dbReference>
<protein>
    <recommendedName>
        <fullName evidence="5">F5/8 type C domain-containing protein</fullName>
    </recommendedName>
</protein>
<dbReference type="Pfam" id="PF02278">
    <property type="entry name" value="Lyase_8"/>
    <property type="match status" value="2"/>
</dbReference>
<dbReference type="InterPro" id="IPR008929">
    <property type="entry name" value="Chondroitin_lyas"/>
</dbReference>
<sequence>MLKKFRPRLGILLILALIFSVFGQAGTLNISVSADANDAYDELRIKYMATLTGGTGYDNSDPDVAHKVNMLDQTSWGNLNKSPDRLYLWADLYDANLISNPKYLTQNYLRIKEMAIAYKSVGSSLYGNAALKTDILDALEWMYVNRYNETVYPEHTWINWYDLEIGTPIQLSDAVLLMYDELMETPVRITNYMNMIQHFSPDHTKVTMHNPNVPSAEITGANRVWKASYLAVQGIILKSDTKLSNARDALSQVMDYVTSGDGFYKDGSFVQHQNFAYNGGYGAALIQDISNIIYLLGGSQWYPTYAELDNVYQWVYDSYEPLIYKGAMMDMVRGREIARSYNQDQVTGHKIMGAILRLSESAPPADGQRMKEMVKYWMQQNSLVGFYKDLNLSIMLLAKSVLNDPNVIPRGEQVLTKVFAGMDRAVHLKEGFGYGVSMSSKRMANYESVISTDGIGDNKKGWYTSEGMTYLYNQDLIQYTDYWPTVNLYRLPGTTVDTMTRANNSNMNYLSPNTWTGGTELLQSYATVGMDLKAAGNSLKAKKSWFMFDDEIVALGSGINSTDGRKIETTIENRMLNKASTAKGIDIYSPASTPIANEPLRHKVYAVSDSSNDGNLPHNTLDNNLDSRWSSLGEGEWIQYDLGKVQPIGYLGINFLSQTARATTFDIKVSSNNTTWTTVFSGESTTGGSAADMNVYDFPDTQARYVKVIGYGNTSNDFNHMTELHIYAPNTQGNVIIPLSVAPLTALSTTNRLETIDSDVFTRYSSLGDGQFLKYDLGSSMQVGYAGISFFAGLSRHYSFDIQASTDDATWTTVFSGQNNVLTSEIVAYDFPDTTARYMKIVFHGNDADLYNRLSEIQFYAPNPLGAVLNPLHHTIQYNGNEELVVNGVAKPAGLGWKEDMTVVSSVYLEGTGGYYFPQPAAIKGLREARKGSWLDISNTGLGFVTKKYATLWFDHGVNPVNKDYAYVVLPNKNAAQTTAYSSNPDIEIIVNDPNVQAVKDKVLGITGANFWTAGIAGDLVAYNASSIMLKEQAGVLDIAVSDPTHLQNKITYEIAKAGNFVISKDPSVTILQLSPTLKFEVNTQVKDGSSHKLSIQYDPLAPPSPPISTVTVVDDLNDYTNIFSRTASLLFDIANAHRMEGDTSRVARYKNLNEHIVYKSFANLDMEKFSIDSWYLPSEPITDFHFYSSPDNITYTQMTPVKTELLGTSGSWNKASFNASLPAGTKYLKIVFMQNTTNAWNPQIGKVVITSKTGGTT</sequence>
<feature type="active site" evidence="4">
    <location>
        <position position="272"/>
    </location>
</feature>
<feature type="active site" evidence="4">
    <location>
        <position position="335"/>
    </location>
</feature>
<name>A0A7W5CBL4_9BACL</name>
<dbReference type="GO" id="GO:0005975">
    <property type="term" value="P:carbohydrate metabolic process"/>
    <property type="evidence" value="ECO:0007669"/>
    <property type="project" value="InterPro"/>
</dbReference>
<evidence type="ECO:0000313" key="7">
    <source>
        <dbReference type="Proteomes" id="UP000518605"/>
    </source>
</evidence>
<comment type="similarity">
    <text evidence="1">Belongs to the polysaccharide lyase 8 family.</text>
</comment>
<dbReference type="InterPro" id="IPR003159">
    <property type="entry name" value="Lyase_8_central_dom"/>
</dbReference>
<dbReference type="InterPro" id="IPR011071">
    <property type="entry name" value="Lyase_8-like_C"/>
</dbReference>
<organism evidence="6 7">
    <name type="scientific">Paenibacillus endophyticus</name>
    <dbReference type="NCBI Taxonomy" id="1294268"/>
    <lineage>
        <taxon>Bacteria</taxon>
        <taxon>Bacillati</taxon>
        <taxon>Bacillota</taxon>
        <taxon>Bacilli</taxon>
        <taxon>Bacillales</taxon>
        <taxon>Paenibacillaceae</taxon>
        <taxon>Paenibacillus</taxon>
    </lineage>
</organism>
<dbReference type="Pfam" id="PF02884">
    <property type="entry name" value="Lyase_8_C"/>
    <property type="match status" value="1"/>
</dbReference>
<dbReference type="AlphaFoldDB" id="A0A7W5CBL4"/>
<dbReference type="InterPro" id="IPR012970">
    <property type="entry name" value="Lyase_8_alpha_N"/>
</dbReference>
<dbReference type="InterPro" id="IPR000421">
    <property type="entry name" value="FA58C"/>
</dbReference>
<dbReference type="Gene3D" id="2.60.220.10">
    <property type="entry name" value="Polysaccharide lyase family 8-like, C-terminal"/>
    <property type="match status" value="1"/>
</dbReference>
<dbReference type="Pfam" id="PF08124">
    <property type="entry name" value="Lyase_8_N"/>
    <property type="match status" value="1"/>
</dbReference>
<dbReference type="EMBL" id="JACHXW010000018">
    <property type="protein sequence ID" value="MBB3154693.1"/>
    <property type="molecule type" value="Genomic_DNA"/>
</dbReference>
<feature type="domain" description="F5/8 type C" evidence="5">
    <location>
        <begin position="588"/>
        <end position="729"/>
    </location>
</feature>
<dbReference type="InterPro" id="IPR014718">
    <property type="entry name" value="GH-type_carb-bd"/>
</dbReference>
<dbReference type="SUPFAM" id="SSF49785">
    <property type="entry name" value="Galactose-binding domain-like"/>
    <property type="match status" value="2"/>
</dbReference>
<dbReference type="Pfam" id="PF22633">
    <property type="entry name" value="F5_F8_type_C_2"/>
    <property type="match status" value="1"/>
</dbReference>
<gene>
    <name evidence="6" type="ORF">FHS16_004775</name>
</gene>
<dbReference type="InterPro" id="IPR011013">
    <property type="entry name" value="Gal_mutarotase_sf_dom"/>
</dbReference>
<reference evidence="6 7" key="1">
    <citation type="submission" date="2020-08" db="EMBL/GenBank/DDBJ databases">
        <title>Genomic Encyclopedia of Type Strains, Phase III (KMG-III): the genomes of soil and plant-associated and newly described type strains.</title>
        <authorList>
            <person name="Whitman W."/>
        </authorList>
    </citation>
    <scope>NUCLEOTIDE SEQUENCE [LARGE SCALE GENOMIC DNA]</scope>
    <source>
        <strain evidence="6 7">CECT 8234</strain>
    </source>
</reference>
<keyword evidence="3" id="KW-0456">Lyase</keyword>
<dbReference type="CDD" id="cd01083">
    <property type="entry name" value="GAG_Lyase"/>
    <property type="match status" value="1"/>
</dbReference>
<dbReference type="Gene3D" id="2.60.120.260">
    <property type="entry name" value="Galactose-binding domain-like"/>
    <property type="match status" value="2"/>
</dbReference>
<keyword evidence="7" id="KW-1185">Reference proteome</keyword>
<dbReference type="Pfam" id="PF00754">
    <property type="entry name" value="F5_F8_type_C"/>
    <property type="match status" value="1"/>
</dbReference>
<dbReference type="GO" id="GO:0005576">
    <property type="term" value="C:extracellular region"/>
    <property type="evidence" value="ECO:0007669"/>
    <property type="project" value="InterPro"/>
</dbReference>
<dbReference type="SUPFAM" id="SSF74650">
    <property type="entry name" value="Galactose mutarotase-like"/>
    <property type="match status" value="2"/>
</dbReference>
<dbReference type="Proteomes" id="UP000518605">
    <property type="component" value="Unassembled WGS sequence"/>
</dbReference>
<dbReference type="RefSeq" id="WP_183568600.1">
    <property type="nucleotide sequence ID" value="NZ_CBCSLB010000018.1"/>
</dbReference>
<dbReference type="PANTHER" id="PTHR38481:SF1">
    <property type="entry name" value="HYALURONATE LYASE"/>
    <property type="match status" value="1"/>
</dbReference>
<proteinExistence type="inferred from homology"/>
<dbReference type="GO" id="GO:0016837">
    <property type="term" value="F:carbon-oxygen lyase activity, acting on polysaccharides"/>
    <property type="evidence" value="ECO:0007669"/>
    <property type="project" value="UniProtKB-ARBA"/>
</dbReference>
<evidence type="ECO:0000256" key="2">
    <source>
        <dbReference type="ARBA" id="ARBA00022729"/>
    </source>
</evidence>
<evidence type="ECO:0000256" key="1">
    <source>
        <dbReference type="ARBA" id="ARBA00006699"/>
    </source>
</evidence>
<evidence type="ECO:0000313" key="6">
    <source>
        <dbReference type="EMBL" id="MBB3154693.1"/>
    </source>
</evidence>
<evidence type="ECO:0000259" key="5">
    <source>
        <dbReference type="PROSITE" id="PS50022"/>
    </source>
</evidence>
<dbReference type="InterPro" id="IPR004103">
    <property type="entry name" value="Lyase_8_C"/>
</dbReference>
<dbReference type="InterPro" id="IPR008979">
    <property type="entry name" value="Galactose-bd-like_sf"/>
</dbReference>
<dbReference type="GO" id="GO:0030246">
    <property type="term" value="F:carbohydrate binding"/>
    <property type="evidence" value="ECO:0007669"/>
    <property type="project" value="InterPro"/>
</dbReference>
<accession>A0A7W5CBL4</accession>
<evidence type="ECO:0000256" key="4">
    <source>
        <dbReference type="PIRSR" id="PIRSR638970-1"/>
    </source>
</evidence>
<dbReference type="PROSITE" id="PS50022">
    <property type="entry name" value="FA58C_3"/>
    <property type="match status" value="1"/>
</dbReference>